<evidence type="ECO:0000313" key="2">
    <source>
        <dbReference type="EMBL" id="AXK34989.1"/>
    </source>
</evidence>
<reference evidence="2 3" key="1">
    <citation type="submission" date="2018-07" db="EMBL/GenBank/DDBJ databases">
        <title>Draft genome of the type strain Streptomyces armeniacus ATCC 15676.</title>
        <authorList>
            <person name="Labana P."/>
            <person name="Gosse J.T."/>
            <person name="Boddy C.N."/>
        </authorList>
    </citation>
    <scope>NUCLEOTIDE SEQUENCE [LARGE SCALE GENOMIC DNA]</scope>
    <source>
        <strain evidence="2 3">ATCC 15676</strain>
    </source>
</reference>
<evidence type="ECO:0008006" key="4">
    <source>
        <dbReference type="Google" id="ProtNLM"/>
    </source>
</evidence>
<dbReference type="RefSeq" id="WP_208880848.1">
    <property type="nucleotide sequence ID" value="NZ_CP031320.1"/>
</dbReference>
<proteinExistence type="predicted"/>
<sequence length="68" mass="7521">MIPPSFFRARGLWYANGLTVCIYAGFHLMFFMTPLYLQHTGHRSAGVTALVLLPVEVLLLLLSPLMGG</sequence>
<dbReference type="AlphaFoldDB" id="A0A345XTM3"/>
<accession>A0A345XTM3</accession>
<dbReference type="KEGG" id="sarm:DVA86_22415"/>
<gene>
    <name evidence="2" type="ORF">DVA86_22415</name>
</gene>
<dbReference type="EMBL" id="CP031320">
    <property type="protein sequence ID" value="AXK34989.1"/>
    <property type="molecule type" value="Genomic_DNA"/>
</dbReference>
<keyword evidence="1" id="KW-0472">Membrane</keyword>
<dbReference type="Proteomes" id="UP000254425">
    <property type="component" value="Chromosome"/>
</dbReference>
<keyword evidence="1" id="KW-0812">Transmembrane</keyword>
<feature type="transmembrane region" description="Helical" evidence="1">
    <location>
        <begin position="44"/>
        <end position="62"/>
    </location>
</feature>
<dbReference type="InterPro" id="IPR036259">
    <property type="entry name" value="MFS_trans_sf"/>
</dbReference>
<organism evidence="2 3">
    <name type="scientific">Streptomyces armeniacus</name>
    <dbReference type="NCBI Taxonomy" id="83291"/>
    <lineage>
        <taxon>Bacteria</taxon>
        <taxon>Bacillati</taxon>
        <taxon>Actinomycetota</taxon>
        <taxon>Actinomycetes</taxon>
        <taxon>Kitasatosporales</taxon>
        <taxon>Streptomycetaceae</taxon>
        <taxon>Streptomyces</taxon>
    </lineage>
</organism>
<feature type="transmembrane region" description="Helical" evidence="1">
    <location>
        <begin position="12"/>
        <end position="32"/>
    </location>
</feature>
<keyword evidence="1" id="KW-1133">Transmembrane helix</keyword>
<protein>
    <recommendedName>
        <fullName evidence="4">MFS transporter</fullName>
    </recommendedName>
</protein>
<dbReference type="SUPFAM" id="SSF103473">
    <property type="entry name" value="MFS general substrate transporter"/>
    <property type="match status" value="1"/>
</dbReference>
<evidence type="ECO:0000256" key="1">
    <source>
        <dbReference type="SAM" id="Phobius"/>
    </source>
</evidence>
<name>A0A345XTM3_9ACTN</name>
<evidence type="ECO:0000313" key="3">
    <source>
        <dbReference type="Proteomes" id="UP000254425"/>
    </source>
</evidence>
<keyword evidence="3" id="KW-1185">Reference proteome</keyword>